<evidence type="ECO:0000313" key="2">
    <source>
        <dbReference type="Proteomes" id="UP001396334"/>
    </source>
</evidence>
<keyword evidence="2" id="KW-1185">Reference proteome</keyword>
<name>A0ABR2QK73_9ROSI</name>
<sequence length="112" mass="13174">MFTNGYEFVKDDDPYGFQLLLMEKNNKKRDASFSKEDGYELQLMDAIVEYAMKCEEEYIWTFKNYEEDIQSDMLVQGFDSFVHMLEVAYIDKLERLDSVSTCLPKALVNGLH</sequence>
<organism evidence="1 2">
    <name type="scientific">Hibiscus sabdariffa</name>
    <name type="common">roselle</name>
    <dbReference type="NCBI Taxonomy" id="183260"/>
    <lineage>
        <taxon>Eukaryota</taxon>
        <taxon>Viridiplantae</taxon>
        <taxon>Streptophyta</taxon>
        <taxon>Embryophyta</taxon>
        <taxon>Tracheophyta</taxon>
        <taxon>Spermatophyta</taxon>
        <taxon>Magnoliopsida</taxon>
        <taxon>eudicotyledons</taxon>
        <taxon>Gunneridae</taxon>
        <taxon>Pentapetalae</taxon>
        <taxon>rosids</taxon>
        <taxon>malvids</taxon>
        <taxon>Malvales</taxon>
        <taxon>Malvaceae</taxon>
        <taxon>Malvoideae</taxon>
        <taxon>Hibiscus</taxon>
    </lineage>
</organism>
<protein>
    <submittedName>
        <fullName evidence="1">Uncharacterized protein</fullName>
    </submittedName>
</protein>
<dbReference type="EMBL" id="JBBPBN010000037">
    <property type="protein sequence ID" value="KAK9000909.1"/>
    <property type="molecule type" value="Genomic_DNA"/>
</dbReference>
<evidence type="ECO:0000313" key="1">
    <source>
        <dbReference type="EMBL" id="KAK9000909.1"/>
    </source>
</evidence>
<proteinExistence type="predicted"/>
<reference evidence="1 2" key="1">
    <citation type="journal article" date="2024" name="G3 (Bethesda)">
        <title>Genome assembly of Hibiscus sabdariffa L. provides insights into metabolisms of medicinal natural products.</title>
        <authorList>
            <person name="Kim T."/>
        </authorList>
    </citation>
    <scope>NUCLEOTIDE SEQUENCE [LARGE SCALE GENOMIC DNA]</scope>
    <source>
        <strain evidence="1">TK-2024</strain>
        <tissue evidence="1">Old leaves</tissue>
    </source>
</reference>
<comment type="caution">
    <text evidence="1">The sequence shown here is derived from an EMBL/GenBank/DDBJ whole genome shotgun (WGS) entry which is preliminary data.</text>
</comment>
<gene>
    <name evidence="1" type="ORF">V6N11_081390</name>
</gene>
<accession>A0ABR2QK73</accession>
<dbReference type="Proteomes" id="UP001396334">
    <property type="component" value="Unassembled WGS sequence"/>
</dbReference>